<dbReference type="InterPro" id="IPR001701">
    <property type="entry name" value="Glyco_hydro_9"/>
</dbReference>
<reference evidence="11" key="1">
    <citation type="submission" date="2021-06" db="EMBL/GenBank/DDBJ databases">
        <authorList>
            <person name="Kallberg Y."/>
            <person name="Tangrot J."/>
            <person name="Rosling A."/>
        </authorList>
    </citation>
    <scope>NUCLEOTIDE SEQUENCE</scope>
    <source>
        <strain evidence="11">IN212</strain>
    </source>
</reference>
<dbReference type="GO" id="GO:0030245">
    <property type="term" value="P:cellulose catabolic process"/>
    <property type="evidence" value="ECO:0007669"/>
    <property type="project" value="UniProtKB-KW"/>
</dbReference>
<dbReference type="Proteomes" id="UP000789396">
    <property type="component" value="Unassembled WGS sequence"/>
</dbReference>
<accession>A0A9N9C7M6</accession>
<dbReference type="InterPro" id="IPR033126">
    <property type="entry name" value="Glyco_hydro_9_Asp/Glu_AS"/>
</dbReference>
<keyword evidence="4 9" id="KW-0136">Cellulose degradation</keyword>
<dbReference type="AlphaFoldDB" id="A0A9N9C7M6"/>
<name>A0A9N9C7M6_9GLOM</name>
<proteinExistence type="inferred from homology"/>
<evidence type="ECO:0000256" key="9">
    <source>
        <dbReference type="RuleBase" id="RU361166"/>
    </source>
</evidence>
<dbReference type="OrthoDB" id="10257085at2759"/>
<evidence type="ECO:0000313" key="12">
    <source>
        <dbReference type="Proteomes" id="UP000789396"/>
    </source>
</evidence>
<feature type="active site" evidence="8">
    <location>
        <position position="463"/>
    </location>
</feature>
<evidence type="ECO:0000259" key="10">
    <source>
        <dbReference type="Pfam" id="PF00759"/>
    </source>
</evidence>
<dbReference type="Gene3D" id="1.50.10.10">
    <property type="match status" value="1"/>
</dbReference>
<feature type="active site" evidence="8">
    <location>
        <position position="472"/>
    </location>
</feature>
<comment type="catalytic activity">
    <reaction evidence="1 9">
        <text>Endohydrolysis of (1-&gt;4)-beta-D-glucosidic linkages in cellulose, lichenin and cereal beta-D-glucans.</text>
        <dbReference type="EC" id="3.2.1.4"/>
    </reaction>
</comment>
<dbReference type="EC" id="3.2.1.4" evidence="9"/>
<evidence type="ECO:0000256" key="8">
    <source>
        <dbReference type="PROSITE-ProRule" id="PRU10060"/>
    </source>
</evidence>
<evidence type="ECO:0000256" key="2">
    <source>
        <dbReference type="ARBA" id="ARBA00007072"/>
    </source>
</evidence>
<dbReference type="PANTHER" id="PTHR22298">
    <property type="entry name" value="ENDO-1,4-BETA-GLUCANASE"/>
    <property type="match status" value="1"/>
</dbReference>
<dbReference type="EMBL" id="CAJVPZ010007751">
    <property type="protein sequence ID" value="CAG8590090.1"/>
    <property type="molecule type" value="Genomic_DNA"/>
</dbReference>
<gene>
    <name evidence="11" type="ORF">RFULGI_LOCUS6195</name>
</gene>
<comment type="caution">
    <text evidence="11">The sequence shown here is derived from an EMBL/GenBank/DDBJ whole genome shotgun (WGS) entry which is preliminary data.</text>
</comment>
<evidence type="ECO:0000256" key="5">
    <source>
        <dbReference type="ARBA" id="ARBA00023277"/>
    </source>
</evidence>
<evidence type="ECO:0000256" key="3">
    <source>
        <dbReference type="ARBA" id="ARBA00022801"/>
    </source>
</evidence>
<keyword evidence="6 8" id="KW-0326">Glycosidase</keyword>
<dbReference type="GO" id="GO:0008810">
    <property type="term" value="F:cellulase activity"/>
    <property type="evidence" value="ECO:0007669"/>
    <property type="project" value="UniProtKB-EC"/>
</dbReference>
<dbReference type="Pfam" id="PF00759">
    <property type="entry name" value="Glyco_hydro_9"/>
    <property type="match status" value="1"/>
</dbReference>
<feature type="non-terminal residue" evidence="11">
    <location>
        <position position="1"/>
    </location>
</feature>
<evidence type="ECO:0000256" key="6">
    <source>
        <dbReference type="ARBA" id="ARBA00023295"/>
    </source>
</evidence>
<comment type="similarity">
    <text evidence="2 8 9">Belongs to the glycosyl hydrolase 9 (cellulase E) family.</text>
</comment>
<keyword evidence="7 8" id="KW-0624">Polysaccharide degradation</keyword>
<keyword evidence="12" id="KW-1185">Reference proteome</keyword>
<organism evidence="11 12">
    <name type="scientific">Racocetra fulgida</name>
    <dbReference type="NCBI Taxonomy" id="60492"/>
    <lineage>
        <taxon>Eukaryota</taxon>
        <taxon>Fungi</taxon>
        <taxon>Fungi incertae sedis</taxon>
        <taxon>Mucoromycota</taxon>
        <taxon>Glomeromycotina</taxon>
        <taxon>Glomeromycetes</taxon>
        <taxon>Diversisporales</taxon>
        <taxon>Gigasporaceae</taxon>
        <taxon>Racocetra</taxon>
    </lineage>
</organism>
<evidence type="ECO:0000256" key="1">
    <source>
        <dbReference type="ARBA" id="ARBA00000966"/>
    </source>
</evidence>
<dbReference type="SUPFAM" id="SSF48208">
    <property type="entry name" value="Six-hairpin glycosidases"/>
    <property type="match status" value="1"/>
</dbReference>
<evidence type="ECO:0000313" key="11">
    <source>
        <dbReference type="EMBL" id="CAG8590090.1"/>
    </source>
</evidence>
<dbReference type="InterPro" id="IPR008928">
    <property type="entry name" value="6-hairpin_glycosidase_sf"/>
</dbReference>
<keyword evidence="5 8" id="KW-0119">Carbohydrate metabolism</keyword>
<evidence type="ECO:0000256" key="7">
    <source>
        <dbReference type="ARBA" id="ARBA00023326"/>
    </source>
</evidence>
<protein>
    <recommendedName>
        <fullName evidence="9">Endoglucanase</fullName>
        <ecNumber evidence="9">3.2.1.4</ecNumber>
    </recommendedName>
</protein>
<dbReference type="PROSITE" id="PS00698">
    <property type="entry name" value="GH9_3"/>
    <property type="match status" value="1"/>
</dbReference>
<evidence type="ECO:0000256" key="4">
    <source>
        <dbReference type="ARBA" id="ARBA00023001"/>
    </source>
</evidence>
<sequence>MALLVFKSEATSSTVDNHSIPITIGWFRLKSKIRAFQTSWHLDPVNPVIYVTFPSLTRAQESSKNYALSPPDISGIPQQQSYNTYPNPEYARLVAYSLYFYEAQRTLNDGQDVDLDLSGVKWSQGYQLANQTQYLMDMIKWGTDWLIKASSNTNSTDDQYLYVMVGNLDIDHNYWGPDTNFPTRRPSSKVNASAHGTDVAGEVAAAFAASSILFRSNNSTYADTLLTYAKNLYSFAETTPFRLYQNSAPLVRDGYSSSNYSDELIWGALWLYRATNDATYLNKAVNYFGSNSFTSKKVFNWDEKTGGCYVLFAKLFQQSGQDTTRWKLLAERYLDSIIKTSGGDCTFTDGGLFWCDGDSDEASLSVSFGAAFLCLVYAPIATSDTKTRAYINFALTQIDYALGKNPLNTPYVIGVHPNSPHNPHHAGAHGGTNANNLNDPPETQHILYGGVVGGPDKNDGFSDSRSDYAHTEVAMDYNAAFQGLMAYQMINSRTDPYYVSVPPGRPSRKT</sequence>
<keyword evidence="3 8" id="KW-0378">Hydrolase</keyword>
<feature type="domain" description="Glycoside hydrolase family 9" evidence="10">
    <location>
        <begin position="119"/>
        <end position="484"/>
    </location>
</feature>
<dbReference type="InterPro" id="IPR012341">
    <property type="entry name" value="6hp_glycosidase-like_sf"/>
</dbReference>